<dbReference type="Pfam" id="PF00534">
    <property type="entry name" value="Glycos_transf_1"/>
    <property type="match status" value="1"/>
</dbReference>
<dbReference type="Proteomes" id="UP000239366">
    <property type="component" value="Unassembled WGS sequence"/>
</dbReference>
<dbReference type="SUPFAM" id="SSF53756">
    <property type="entry name" value="UDP-Glycosyltransferase/glycogen phosphorylase"/>
    <property type="match status" value="1"/>
</dbReference>
<comment type="caution">
    <text evidence="2">The sequence shown here is derived from an EMBL/GenBank/DDBJ whole genome shotgun (WGS) entry which is preliminary data.</text>
</comment>
<dbReference type="AlphaFoldDB" id="A0A2S7T6V3"/>
<reference evidence="3" key="1">
    <citation type="submission" date="2016-11" db="EMBL/GenBank/DDBJ databases">
        <title>Trade-off between light-utilization and light-protection in marine flavobacteria.</title>
        <authorList>
            <person name="Kumagai Y."/>
            <person name="Yoshizawa S."/>
            <person name="Kogure K."/>
        </authorList>
    </citation>
    <scope>NUCLEOTIDE SEQUENCE [LARGE SCALE GENOMIC DNA]</scope>
    <source>
        <strain evidence="3">SG-18</strain>
    </source>
</reference>
<feature type="domain" description="Glycosyl transferase family 1" evidence="1">
    <location>
        <begin position="185"/>
        <end position="338"/>
    </location>
</feature>
<protein>
    <recommendedName>
        <fullName evidence="1">Glycosyl transferase family 1 domain-containing protein</fullName>
    </recommendedName>
</protein>
<sequence length="371" mass="43548">MKKLRLTCIFNYAPHYRLPIYRLIDEHFQTDFYFGKNLKGSIRSIDMDDLSGFKNYIVNKNILGTNYLWQKGALRAFFRHQESICILTGSPYTVSNWVIGLCGRLLNRKVWVWTHGMKGEKKGKRKGFEKSFYRLFDKILLYGHYSEKIMLKEGFKEKKLVVIYNSLDYTKQLEIRRNLNQKLIFSKYFKNDFQTLIYVGRLQKVKRLDLILHAMTKLKPEIKINLVLVGKETDGSNLKELVNKLGLSEHVWFYGETYDELEIAELFNESHICISPGPIGLTAIHAATFGVPLITNDNFSKQMPEFEVIKDGMNGSFFKENDVDDLSEKIRLWCNKSDEEIQTSQLYSLNKIKQYYNPLRQLEIIRSLIPQ</sequence>
<organism evidence="2 3">
    <name type="scientific">Aureicoccus marinus</name>
    <dbReference type="NCBI Taxonomy" id="754435"/>
    <lineage>
        <taxon>Bacteria</taxon>
        <taxon>Pseudomonadati</taxon>
        <taxon>Bacteroidota</taxon>
        <taxon>Flavobacteriia</taxon>
        <taxon>Flavobacteriales</taxon>
        <taxon>Flavobacteriaceae</taxon>
        <taxon>Aureicoccus</taxon>
    </lineage>
</organism>
<proteinExistence type="predicted"/>
<evidence type="ECO:0000313" key="3">
    <source>
        <dbReference type="Proteomes" id="UP000239366"/>
    </source>
</evidence>
<keyword evidence="3" id="KW-1185">Reference proteome</keyword>
<gene>
    <name evidence="2" type="ORF">BST99_05375</name>
</gene>
<accession>A0A2S7T6V3</accession>
<evidence type="ECO:0000313" key="2">
    <source>
        <dbReference type="EMBL" id="PQJ15235.1"/>
    </source>
</evidence>
<name>A0A2S7T6V3_9FLAO</name>
<dbReference type="InterPro" id="IPR001296">
    <property type="entry name" value="Glyco_trans_1"/>
</dbReference>
<dbReference type="Gene3D" id="3.40.50.2000">
    <property type="entry name" value="Glycogen Phosphorylase B"/>
    <property type="match status" value="2"/>
</dbReference>
<dbReference type="EMBL" id="MQVX01000001">
    <property type="protein sequence ID" value="PQJ15235.1"/>
    <property type="molecule type" value="Genomic_DNA"/>
</dbReference>
<dbReference type="PANTHER" id="PTHR12526">
    <property type="entry name" value="GLYCOSYLTRANSFERASE"/>
    <property type="match status" value="1"/>
</dbReference>
<dbReference type="RefSeq" id="WP_105000883.1">
    <property type="nucleotide sequence ID" value="NZ_MQVX01000001.1"/>
</dbReference>
<dbReference type="GO" id="GO:0016757">
    <property type="term" value="F:glycosyltransferase activity"/>
    <property type="evidence" value="ECO:0007669"/>
    <property type="project" value="InterPro"/>
</dbReference>
<dbReference type="OrthoDB" id="9790710at2"/>
<dbReference type="CDD" id="cd03801">
    <property type="entry name" value="GT4_PimA-like"/>
    <property type="match status" value="1"/>
</dbReference>
<evidence type="ECO:0000259" key="1">
    <source>
        <dbReference type="Pfam" id="PF00534"/>
    </source>
</evidence>